<accession>A0ABQ4A1S2</accession>
<name>A0ABQ4A1S2_9ACTN</name>
<proteinExistence type="predicted"/>
<dbReference type="EMBL" id="BOMN01000113">
    <property type="protein sequence ID" value="GIE24809.1"/>
    <property type="molecule type" value="Genomic_DNA"/>
</dbReference>
<protein>
    <recommendedName>
        <fullName evidence="3">Type II toxin-antitoxin system RelE/ParE family toxin</fullName>
    </recommendedName>
</protein>
<evidence type="ECO:0000313" key="1">
    <source>
        <dbReference type="EMBL" id="GIE24809.1"/>
    </source>
</evidence>
<comment type="caution">
    <text evidence="1">The sequence shown here is derived from an EMBL/GenBank/DDBJ whole genome shotgun (WGS) entry which is preliminary data.</text>
</comment>
<reference evidence="1 2" key="1">
    <citation type="submission" date="2021-01" db="EMBL/GenBank/DDBJ databases">
        <title>Whole genome shotgun sequence of Actinoplanes humidus NBRC 14915.</title>
        <authorList>
            <person name="Komaki H."/>
            <person name="Tamura T."/>
        </authorList>
    </citation>
    <scope>NUCLEOTIDE SEQUENCE [LARGE SCALE GENOMIC DNA]</scope>
    <source>
        <strain evidence="1 2">NBRC 14915</strain>
    </source>
</reference>
<organism evidence="1 2">
    <name type="scientific">Winogradskya humida</name>
    <dbReference type="NCBI Taxonomy" id="113566"/>
    <lineage>
        <taxon>Bacteria</taxon>
        <taxon>Bacillati</taxon>
        <taxon>Actinomycetota</taxon>
        <taxon>Actinomycetes</taxon>
        <taxon>Micromonosporales</taxon>
        <taxon>Micromonosporaceae</taxon>
        <taxon>Winogradskya</taxon>
    </lineage>
</organism>
<gene>
    <name evidence="1" type="ORF">Ahu01nite_079110</name>
</gene>
<keyword evidence="2" id="KW-1185">Reference proteome</keyword>
<evidence type="ECO:0000313" key="2">
    <source>
        <dbReference type="Proteomes" id="UP000603200"/>
    </source>
</evidence>
<evidence type="ECO:0008006" key="3">
    <source>
        <dbReference type="Google" id="ProtNLM"/>
    </source>
</evidence>
<sequence length="77" mass="8765">MQLEVLIRQQGSDDIEEWLCDAFWSVNHGQKILDLIDLVSIRVGDGRGSRFSTVKTTPITASRQAWRLVPPRGRGMR</sequence>
<dbReference type="Proteomes" id="UP000603200">
    <property type="component" value="Unassembled WGS sequence"/>
</dbReference>